<feature type="compositionally biased region" description="Polar residues" evidence="11">
    <location>
        <begin position="213"/>
        <end position="235"/>
    </location>
</feature>
<feature type="compositionally biased region" description="Gly residues" evidence="11">
    <location>
        <begin position="986"/>
        <end position="995"/>
    </location>
</feature>
<dbReference type="CDD" id="cd17546">
    <property type="entry name" value="REC_hyHK_CKI1_RcsC-like"/>
    <property type="match status" value="1"/>
</dbReference>
<feature type="compositionally biased region" description="Polar residues" evidence="11">
    <location>
        <begin position="22"/>
        <end position="37"/>
    </location>
</feature>
<feature type="domain" description="Protein kinase" evidence="12">
    <location>
        <begin position="2385"/>
        <end position="2827"/>
    </location>
</feature>
<feature type="compositionally biased region" description="Polar residues" evidence="11">
    <location>
        <begin position="1190"/>
        <end position="1200"/>
    </location>
</feature>
<feature type="region of interest" description="Disordered" evidence="11">
    <location>
        <begin position="2915"/>
        <end position="2966"/>
    </location>
</feature>
<feature type="region of interest" description="Disordered" evidence="11">
    <location>
        <begin position="1105"/>
        <end position="1262"/>
    </location>
</feature>
<feature type="domain" description="Response regulatory" evidence="13">
    <location>
        <begin position="3226"/>
        <end position="3340"/>
    </location>
</feature>
<feature type="compositionally biased region" description="Polar residues" evidence="11">
    <location>
        <begin position="2366"/>
        <end position="2377"/>
    </location>
</feature>
<feature type="region of interest" description="Disordered" evidence="11">
    <location>
        <begin position="2989"/>
        <end position="3064"/>
    </location>
</feature>
<evidence type="ECO:0000259" key="13">
    <source>
        <dbReference type="PROSITE" id="PS50110"/>
    </source>
</evidence>
<feature type="compositionally biased region" description="Polar residues" evidence="11">
    <location>
        <begin position="2546"/>
        <end position="2578"/>
    </location>
</feature>
<feature type="region of interest" description="Disordered" evidence="11">
    <location>
        <begin position="2633"/>
        <end position="2722"/>
    </location>
</feature>
<feature type="region of interest" description="Disordered" evidence="11">
    <location>
        <begin position="2075"/>
        <end position="2114"/>
    </location>
</feature>
<feature type="compositionally biased region" description="Polar residues" evidence="11">
    <location>
        <begin position="814"/>
        <end position="826"/>
    </location>
</feature>
<evidence type="ECO:0000313" key="15">
    <source>
        <dbReference type="Proteomes" id="UP000193560"/>
    </source>
</evidence>
<feature type="region of interest" description="Disordered" evidence="11">
    <location>
        <begin position="875"/>
        <end position="934"/>
    </location>
</feature>
<evidence type="ECO:0000256" key="2">
    <source>
        <dbReference type="ARBA" id="ARBA00022527"/>
    </source>
</evidence>
<feature type="region of interest" description="Disordered" evidence="11">
    <location>
        <begin position="2162"/>
        <end position="2271"/>
    </location>
</feature>
<feature type="compositionally biased region" description="Low complexity" evidence="11">
    <location>
        <begin position="49"/>
        <end position="68"/>
    </location>
</feature>
<dbReference type="Pfam" id="PF00072">
    <property type="entry name" value="Response_reg"/>
    <property type="match status" value="1"/>
</dbReference>
<evidence type="ECO:0000256" key="5">
    <source>
        <dbReference type="ARBA" id="ARBA00022741"/>
    </source>
</evidence>
<feature type="region of interest" description="Disordered" evidence="11">
    <location>
        <begin position="1"/>
        <end position="166"/>
    </location>
</feature>
<keyword evidence="6" id="KW-0418">Kinase</keyword>
<evidence type="ECO:0000313" key="14">
    <source>
        <dbReference type="EMBL" id="ORZ12827.1"/>
    </source>
</evidence>
<dbReference type="FunFam" id="3.30.200.20:FF:001008">
    <property type="entry name" value="Serine/threonine-protein kinase cek1"/>
    <property type="match status" value="1"/>
</dbReference>
<keyword evidence="2" id="KW-0723">Serine/threonine-protein kinase</keyword>
<feature type="compositionally biased region" description="Polar residues" evidence="11">
    <location>
        <begin position="112"/>
        <end position="127"/>
    </location>
</feature>
<feature type="compositionally biased region" description="Low complexity" evidence="11">
    <location>
        <begin position="1646"/>
        <end position="1666"/>
    </location>
</feature>
<evidence type="ECO:0000256" key="10">
    <source>
        <dbReference type="PROSITE-ProRule" id="PRU00169"/>
    </source>
</evidence>
<dbReference type="FunFam" id="1.10.510.10:FF:000340">
    <property type="entry name" value="Serine threonine protein kinase"/>
    <property type="match status" value="1"/>
</dbReference>
<feature type="region of interest" description="Disordered" evidence="11">
    <location>
        <begin position="1646"/>
        <end position="1709"/>
    </location>
</feature>
<feature type="region of interest" description="Disordered" evidence="11">
    <location>
        <begin position="632"/>
        <end position="734"/>
    </location>
</feature>
<dbReference type="GO" id="GO:0005634">
    <property type="term" value="C:nucleus"/>
    <property type="evidence" value="ECO:0007669"/>
    <property type="project" value="TreeGrafter"/>
</dbReference>
<feature type="compositionally biased region" description="Low complexity" evidence="11">
    <location>
        <begin position="3095"/>
        <end position="3116"/>
    </location>
</feature>
<dbReference type="PROSITE" id="PS50110">
    <property type="entry name" value="RESPONSE_REGULATORY"/>
    <property type="match status" value="1"/>
</dbReference>
<dbReference type="CDD" id="cd05611">
    <property type="entry name" value="STKc_Rim15_like"/>
    <property type="match status" value="1"/>
</dbReference>
<dbReference type="InterPro" id="IPR008271">
    <property type="entry name" value="Ser/Thr_kinase_AS"/>
</dbReference>
<dbReference type="Gene3D" id="3.40.50.2300">
    <property type="match status" value="1"/>
</dbReference>
<evidence type="ECO:0000256" key="1">
    <source>
        <dbReference type="ARBA" id="ARBA00012513"/>
    </source>
</evidence>
<feature type="compositionally biased region" description="Basic and acidic residues" evidence="11">
    <location>
        <begin position="1360"/>
        <end position="1369"/>
    </location>
</feature>
<feature type="compositionally biased region" description="Low complexity" evidence="11">
    <location>
        <begin position="2084"/>
        <end position="2094"/>
    </location>
</feature>
<feature type="compositionally biased region" description="Pro residues" evidence="11">
    <location>
        <begin position="2581"/>
        <end position="2594"/>
    </location>
</feature>
<dbReference type="GO" id="GO:0005524">
    <property type="term" value="F:ATP binding"/>
    <property type="evidence" value="ECO:0007669"/>
    <property type="project" value="UniProtKB-KW"/>
</dbReference>
<organism evidence="14 15">
    <name type="scientific">Absidia repens</name>
    <dbReference type="NCBI Taxonomy" id="90262"/>
    <lineage>
        <taxon>Eukaryota</taxon>
        <taxon>Fungi</taxon>
        <taxon>Fungi incertae sedis</taxon>
        <taxon>Mucoromycota</taxon>
        <taxon>Mucoromycotina</taxon>
        <taxon>Mucoromycetes</taxon>
        <taxon>Mucorales</taxon>
        <taxon>Cunninghamellaceae</taxon>
        <taxon>Absidia</taxon>
    </lineage>
</organism>
<feature type="compositionally biased region" description="Low complexity" evidence="11">
    <location>
        <begin position="198"/>
        <end position="212"/>
    </location>
</feature>
<keyword evidence="5" id="KW-0547">Nucleotide-binding</keyword>
<feature type="compositionally biased region" description="Low complexity" evidence="11">
    <location>
        <begin position="128"/>
        <end position="142"/>
    </location>
</feature>
<dbReference type="InterPro" id="IPR001789">
    <property type="entry name" value="Sig_transdc_resp-reg_receiver"/>
</dbReference>
<feature type="modified residue" description="4-aspartylphosphate" evidence="10">
    <location>
        <position position="3276"/>
    </location>
</feature>
<evidence type="ECO:0000256" key="3">
    <source>
        <dbReference type="ARBA" id="ARBA00022553"/>
    </source>
</evidence>
<feature type="compositionally biased region" description="Low complexity" evidence="11">
    <location>
        <begin position="690"/>
        <end position="712"/>
    </location>
</feature>
<comment type="catalytic activity">
    <reaction evidence="8">
        <text>L-threonyl-[protein] + ATP = O-phospho-L-threonyl-[protein] + ADP + H(+)</text>
        <dbReference type="Rhea" id="RHEA:46608"/>
        <dbReference type="Rhea" id="RHEA-COMP:11060"/>
        <dbReference type="Rhea" id="RHEA-COMP:11605"/>
        <dbReference type="ChEBI" id="CHEBI:15378"/>
        <dbReference type="ChEBI" id="CHEBI:30013"/>
        <dbReference type="ChEBI" id="CHEBI:30616"/>
        <dbReference type="ChEBI" id="CHEBI:61977"/>
        <dbReference type="ChEBI" id="CHEBI:456216"/>
        <dbReference type="EC" id="2.7.11.1"/>
    </reaction>
</comment>
<feature type="compositionally biased region" description="Polar residues" evidence="11">
    <location>
        <begin position="714"/>
        <end position="731"/>
    </location>
</feature>
<feature type="region of interest" description="Disordered" evidence="11">
    <location>
        <begin position="2297"/>
        <end position="2377"/>
    </location>
</feature>
<dbReference type="Pfam" id="PF00069">
    <property type="entry name" value="Pkinase"/>
    <property type="match status" value="2"/>
</dbReference>
<feature type="region of interest" description="Disordered" evidence="11">
    <location>
        <begin position="295"/>
        <end position="542"/>
    </location>
</feature>
<feature type="compositionally biased region" description="Polar residues" evidence="11">
    <location>
        <begin position="143"/>
        <end position="166"/>
    </location>
</feature>
<feature type="region of interest" description="Disordered" evidence="11">
    <location>
        <begin position="971"/>
        <end position="996"/>
    </location>
</feature>
<keyword evidence="3 10" id="KW-0597">Phosphoprotein</keyword>
<keyword evidence="15" id="KW-1185">Reference proteome</keyword>
<feature type="region of interest" description="Disordered" evidence="11">
    <location>
        <begin position="2546"/>
        <end position="2612"/>
    </location>
</feature>
<evidence type="ECO:0000256" key="6">
    <source>
        <dbReference type="ARBA" id="ARBA00022777"/>
    </source>
</evidence>
<dbReference type="STRING" id="90262.A0A1X2IAX7"/>
<feature type="region of interest" description="Disordered" evidence="11">
    <location>
        <begin position="2865"/>
        <end position="2896"/>
    </location>
</feature>
<feature type="compositionally biased region" description="Basic and acidic residues" evidence="11">
    <location>
        <begin position="2193"/>
        <end position="2209"/>
    </location>
</feature>
<feature type="region of interest" description="Disordered" evidence="11">
    <location>
        <begin position="1299"/>
        <end position="1324"/>
    </location>
</feature>
<dbReference type="Gene3D" id="3.30.450.20">
    <property type="entry name" value="PAS domain"/>
    <property type="match status" value="1"/>
</dbReference>
<dbReference type="GO" id="GO:1901992">
    <property type="term" value="P:positive regulation of mitotic cell cycle phase transition"/>
    <property type="evidence" value="ECO:0007669"/>
    <property type="project" value="UniProtKB-ARBA"/>
</dbReference>
<feature type="region of interest" description="Disordered" evidence="11">
    <location>
        <begin position="3092"/>
        <end position="3154"/>
    </location>
</feature>
<feature type="compositionally biased region" description="Low complexity" evidence="11">
    <location>
        <begin position="2324"/>
        <end position="2350"/>
    </location>
</feature>
<feature type="region of interest" description="Disordered" evidence="11">
    <location>
        <begin position="1348"/>
        <end position="1395"/>
    </location>
</feature>
<evidence type="ECO:0000256" key="11">
    <source>
        <dbReference type="SAM" id="MobiDB-lite"/>
    </source>
</evidence>
<dbReference type="Gene3D" id="3.30.200.20">
    <property type="entry name" value="Phosphorylase Kinase, domain 1"/>
    <property type="match status" value="2"/>
</dbReference>
<feature type="region of interest" description="Disordered" evidence="11">
    <location>
        <begin position="814"/>
        <end position="841"/>
    </location>
</feature>
<dbReference type="GO" id="GO:0004674">
    <property type="term" value="F:protein serine/threonine kinase activity"/>
    <property type="evidence" value="ECO:0007669"/>
    <property type="project" value="UniProtKB-KW"/>
</dbReference>
<dbReference type="SMART" id="SM00448">
    <property type="entry name" value="REC"/>
    <property type="match status" value="1"/>
</dbReference>
<feature type="compositionally biased region" description="Low complexity" evidence="11">
    <location>
        <begin position="517"/>
        <end position="532"/>
    </location>
</feature>
<feature type="compositionally biased region" description="Polar residues" evidence="11">
    <location>
        <begin position="398"/>
        <end position="414"/>
    </location>
</feature>
<feature type="compositionally biased region" description="Polar residues" evidence="11">
    <location>
        <begin position="2314"/>
        <end position="2323"/>
    </location>
</feature>
<dbReference type="InterPro" id="IPR011009">
    <property type="entry name" value="Kinase-like_dom_sf"/>
</dbReference>
<dbReference type="InterPro" id="IPR011006">
    <property type="entry name" value="CheY-like_superfamily"/>
</dbReference>
<dbReference type="OrthoDB" id="162894at2759"/>
<feature type="compositionally biased region" description="Polar residues" evidence="11">
    <location>
        <begin position="1350"/>
        <end position="1359"/>
    </location>
</feature>
<name>A0A1X2IAX7_9FUNG</name>
<dbReference type="Proteomes" id="UP000193560">
    <property type="component" value="Unassembled WGS sequence"/>
</dbReference>
<comment type="caution">
    <text evidence="14">The sequence shown here is derived from an EMBL/GenBank/DDBJ whole genome shotgun (WGS) entry which is preliminary data.</text>
</comment>
<dbReference type="PANTHER" id="PTHR24356">
    <property type="entry name" value="SERINE/THREONINE-PROTEIN KINASE"/>
    <property type="match status" value="1"/>
</dbReference>
<proteinExistence type="predicted"/>
<accession>A0A1X2IAX7</accession>
<feature type="compositionally biased region" description="Low complexity" evidence="11">
    <location>
        <begin position="2866"/>
        <end position="2876"/>
    </location>
</feature>
<evidence type="ECO:0000256" key="8">
    <source>
        <dbReference type="ARBA" id="ARBA00047899"/>
    </source>
</evidence>
<feature type="compositionally biased region" description="Low complexity" evidence="11">
    <location>
        <begin position="2999"/>
        <end position="3012"/>
    </location>
</feature>
<evidence type="ECO:0000259" key="12">
    <source>
        <dbReference type="PROSITE" id="PS50011"/>
    </source>
</evidence>
<feature type="compositionally biased region" description="Gly residues" evidence="11">
    <location>
        <begin position="1212"/>
        <end position="1222"/>
    </location>
</feature>
<comment type="catalytic activity">
    <reaction evidence="9">
        <text>L-seryl-[protein] + ATP = O-phospho-L-seryl-[protein] + ADP + H(+)</text>
        <dbReference type="Rhea" id="RHEA:17989"/>
        <dbReference type="Rhea" id="RHEA-COMP:9863"/>
        <dbReference type="Rhea" id="RHEA-COMP:11604"/>
        <dbReference type="ChEBI" id="CHEBI:15378"/>
        <dbReference type="ChEBI" id="CHEBI:29999"/>
        <dbReference type="ChEBI" id="CHEBI:30616"/>
        <dbReference type="ChEBI" id="CHEBI:83421"/>
        <dbReference type="ChEBI" id="CHEBI:456216"/>
        <dbReference type="EC" id="2.7.11.1"/>
    </reaction>
</comment>
<dbReference type="InterPro" id="IPR050236">
    <property type="entry name" value="Ser_Thr_kinase_AGC"/>
</dbReference>
<feature type="compositionally biased region" description="Low complexity" evidence="11">
    <location>
        <begin position="2918"/>
        <end position="2928"/>
    </location>
</feature>
<feature type="compositionally biased region" description="Low complexity" evidence="11">
    <location>
        <begin position="89"/>
        <end position="111"/>
    </location>
</feature>
<evidence type="ECO:0000256" key="7">
    <source>
        <dbReference type="ARBA" id="ARBA00022840"/>
    </source>
</evidence>
<gene>
    <name evidence="14" type="ORF">BCR42DRAFT_378922</name>
</gene>
<dbReference type="GO" id="GO:0000160">
    <property type="term" value="P:phosphorelay signal transduction system"/>
    <property type="evidence" value="ECO:0007669"/>
    <property type="project" value="InterPro"/>
</dbReference>
<feature type="compositionally biased region" description="Polar residues" evidence="11">
    <location>
        <begin position="487"/>
        <end position="502"/>
    </location>
</feature>
<protein>
    <recommendedName>
        <fullName evidence="1">non-specific serine/threonine protein kinase</fullName>
        <ecNumber evidence="1">2.7.11.1</ecNumber>
    </recommendedName>
</protein>
<dbReference type="Gene3D" id="1.10.510.10">
    <property type="entry name" value="Transferase(Phosphotransferase) domain 1"/>
    <property type="match status" value="2"/>
</dbReference>
<feature type="compositionally biased region" description="Polar residues" evidence="11">
    <location>
        <begin position="2642"/>
        <end position="2651"/>
    </location>
</feature>
<dbReference type="PROSITE" id="PS00108">
    <property type="entry name" value="PROTEIN_KINASE_ST"/>
    <property type="match status" value="1"/>
</dbReference>
<dbReference type="InterPro" id="IPR000719">
    <property type="entry name" value="Prot_kinase_dom"/>
</dbReference>
<feature type="compositionally biased region" description="Low complexity" evidence="11">
    <location>
        <begin position="829"/>
        <end position="841"/>
    </location>
</feature>
<feature type="compositionally biased region" description="Polar residues" evidence="11">
    <location>
        <begin position="2697"/>
        <end position="2712"/>
    </location>
</feature>
<feature type="compositionally biased region" description="Polar residues" evidence="11">
    <location>
        <begin position="597"/>
        <end position="614"/>
    </location>
</feature>
<dbReference type="SUPFAM" id="SSF56112">
    <property type="entry name" value="Protein kinase-like (PK-like)"/>
    <property type="match status" value="1"/>
</dbReference>
<sequence>MPTTMTDHTDEHHTSPPKQKHSTVLSTSSPQTNSFLSNMDDVTPCEPNSSQTDLSQDGSSSSNSAHSGVKLRSVPIPQPLLLRNRPSRSSFSSGDDTAATTAAGTTGDSSSPGFSHANNTKHIYSNKTSATTPTASTTTSTAFGVNSSSPTSPTRSIGDRVSTTLPASINTAHRKSYLSDGVDYNISPSSDADGNYFGQQPSTQGSTSSPSSVASNTNLPLSDSSTPPAQQQQLISSSGAYSPRYSSPPAGSGGKYMVKSKRASWIDASASHVPIASQQPQVNTPTGGTVPCPTGGGTGVTAVVTTTPIDSRQIPPTTRRRTTSISSKPDQEVSGVIPGHKSGSLSQLREQQQRSSTTSVSSGVNTLIPSSPSSPSSLNRPQSLQNRLPPPPLLDQESAATTTPAPPQQRQGSLDSFLDGNTADMEDGTDESKNDTNTINHHHYHSTTPSGRRPSSGMSHRLSLHERHPSISSSVTESTSDDFYYSPGSSPQAIQSPLNVSPFQPPIITDKGKTKLTSCSRSSSPSRFNTPSDFLPSGMPNTEHQQHAIRRSSMTMLRNIPSSELANIVSGNSPNPIIDVPPPAQSPIAIPEATVDSAKSSSPTLPGQSVGSVDPSVTSTLAYQHSLQTFLRRQLSSKQRKARRSRSSSGANMDPLVPSESSSTSSTYGLDADRDIVEIDLDDGIPPPTSVQRSQQTSTHSQQSSAKSNAAAITDTQPKQQKQRRSSNQLRESMKSPLYPAMLLDASSSSSQDTALNSQQNLCLPPQNIAVASDTMTSSDFITSTPDLPHWDGDDDGFDIDDAKSDYFYATNNAVGENSQGEQRNFQPLVRSSSLSSMRNRLGSDEEYGRRLFMSRSAKIRRWCTLKFENQDSYRRSGSLARRRRQQRRQSSLSSYSSTATISSSGGDGGRRGSAGSIHWHSGAPSPLGPRSPEARISRRLTKDGSRMPTITVTAHEDRSLGTMMFEQDGQESRIQQGGGHEQRGGANGDSGSGGAISATGQLINAIPWVDWIEEYKILKASEMRRRSSEVAMSSSQTAVNDISRQASLSHGQHTQHRTENDDATLVQTLLSNWWNSVKTNAEHYSLSKRVVHFRRRGGDGIEADRIHSRSRWGMSDNNETATDETGRPTAPSKETKQSGKRRHRPALSLDFHDLGRMPFQSETISGHSHDRISEQDGDNGSSLLRRCSTLPSRTKQQQEPLDDDSAPVSGTIGGGGSGGVNGDIRSAATLHSPGRPNSTPVAPPSTATASSYHGSAQSSNADSASVSLNSLASTPGIHKNKVLQPPLINQSMLQYTMNQQPTKATASTASPSCTRTTQRLSTAASETVERIGYRFYNAGNRMGAFGNILNRTKPSSPSHLKEETHESDNSSITNSDIHSYESHGLDDDDDDQSTQVQHTIKSRLQYAKEACDCELREIIDGLNEYVEHGLQYVEDAHGYVGEGGISDDHDDMELGNDLLTTATVPIEPTGNLDMTIPSAALAPESPSRTYGDHQRMRHGHLETGLDDIEEQEEAVVDEENLNSENRHATDLETTLDLMENDSNNLVTLISEDSYLPTPFILTLQELITMAQHVMDTSLDVILECPGMCADIVFKIQSVGMQWDVHPEWPCREWYVRLLLSVAALNRVLEWWEAERGFWLQAWTSTTPTSSSSILPTPSSTTTATSDTEDTGLSKQRTSSLVLNHRPQPQQQPHHQQQHQHHHDHQPQYQIQQNQLNDIRRQLASLDQNENGTDLSSSHQLGVYQDILQQAADNSQNSTILLELSLETTTVQYVSPIWADVIGTNPSQVVHKNISKFVSPNAENVFKIATEKLLADDSQTVEVQFGVIATDNQTLEMDGKGMLMYDRVTGEASHTMWVIKPMSTRLWMDRALTPVNGGDQHAAATAIPTPAGEERLDQSMIPYLRHRSMSLPAIETQSLQHNIANGGTSDGSSLSYDKLLSLPPAVCRVCERWVVAAFFEQHSELCVEIHQSEMDVTMCNDNLWDLKHHIHELRDQAKLELEDYDKQTPEKREAMDQEHKNSIKAAQEMDDEDSIFGFELPMEEAPNTVESKQAELTIYDDLLEVLDVAIGIGMPGESETKPLSSSSSSSSSSSDNDDRTTLRSLQSPRSKDKMVQVIYWRPPASDDPNLTALIREVEEISRGKVSAVNRMRDRLEYNERTRSDFQKATQQETGWTEFVPQKNNSTNNNISDTTKDDNDHGSDNDKNENAAELDNSVAIPPDPSTQVQSEDTSEKRDDLPQGSSGKKSLISRFKSWKSKGASKLARRSRAYSRKWATAMEPFTTPANMSIVEMETIETPLGSPGLRLTRPPSRRNISTNSNEKSASVPPSSSAAKSTTGTATSTGQATPTNNSLSAQQHEGKSPLSPLQGSIPSTRATTPSIKDFDIIKPISKGAFGSVFLAKKRTTGDYYAIKFLKKSDMIAKNQVTNVKAERMILMTQTDSPFVTKLYYTFQSKDYLYLVMEYLNGGDCSALVKVLGHLPEDWARNYLAEVTLGLEYLQNKNIIHRDLKPDNLLIDQNGHLKLTDFGLSRIGFLDRRVQDELATRSSSYEPSNRGSGPQVPKSTNTNAKENSQQDEPSSPMPSPTGTPPHTPETPSADNGNCVPEANQQGNGLYRHSYFSLLFNRRRESATSMTSDDRYSSLSDQSPSNKIHLPMSDNTNNNTGLDDSSGINKPRASGISTKELLPARRPATGVGNVTDTSSPARSSTSGYRHRGNIKDSSIKHAVGTPDYLAPESILGTGQDSMVDWWALGVICYEFLYGYPPFHADTPDKVFENILSRRIDWHEEEVQVSSEARDFMEQLMTLDPSKRLGSQGAESVKAHPFFKGIQWDTLMLDQPSFIPQPEDMEDTDYFDARGAIMMATSSSSSSSSSSSADRTTPTQGKKVANDKVQLDPNAKAKVDLANAIIQEQHPTAVSVPSSASSSKVCKDKKSGAQQTGQNRKSSATSIKEEKAGQDEDADFGPFLYKNLPVLEKANEDTIRKIRHDSSAIKEVSPSGSNSISTNITGSNLDNSGGATDTSLSRRLSAIPPKASQLLPTSTCDTHSPSAPVTPKTSSTFTGLHPLASQSTKLASRRSVDVNQQCMEQYHYDPLTSNQLTSTSSSTPSETGGLSSRHQRTRSLSTPDCRIVPGPRSDSIAAMNPSPSVGSSSTMPIITPSTSTNPAISKTSGLSTPLTASPAIKALSSSALQSNIIPPLASEPKVHQEEQSDKVNKRKSMTRPLGFLVVDDNPISCKILETILHMLNHQCVIVRNGAQAIRTAMSDVKYDIIFMDIRMPIIDGETAARMIKSTNNVNRETPIIAVTAYEQTVQLAGAFDEILCKPVTKNIVSQCIDQFCYQGIKPAKVLPVSTTGPIKSTSSALIPGKSSTTVLGEHRHINQS</sequence>
<dbReference type="EMBL" id="MCGE01000018">
    <property type="protein sequence ID" value="ORZ12827.1"/>
    <property type="molecule type" value="Genomic_DNA"/>
</dbReference>
<feature type="compositionally biased region" description="Low complexity" evidence="11">
    <location>
        <begin position="1685"/>
        <end position="1695"/>
    </location>
</feature>
<dbReference type="EC" id="2.7.11.1" evidence="1"/>
<dbReference type="PANTHER" id="PTHR24356:SF1">
    <property type="entry name" value="SERINE_THREONINE-PROTEIN KINASE GREATWALL"/>
    <property type="match status" value="1"/>
</dbReference>
<evidence type="ECO:0000256" key="9">
    <source>
        <dbReference type="ARBA" id="ARBA00048679"/>
    </source>
</evidence>
<feature type="compositionally biased region" description="Polar residues" evidence="11">
    <location>
        <begin position="3038"/>
        <end position="3064"/>
    </location>
</feature>
<dbReference type="PROSITE" id="PS50011">
    <property type="entry name" value="PROTEIN_KINASE_DOM"/>
    <property type="match status" value="1"/>
</dbReference>
<feature type="compositionally biased region" description="Polar residues" evidence="11">
    <location>
        <begin position="2936"/>
        <end position="2950"/>
    </location>
</feature>
<feature type="compositionally biased region" description="Polar residues" evidence="11">
    <location>
        <begin position="1236"/>
        <end position="1262"/>
    </location>
</feature>
<evidence type="ECO:0000256" key="4">
    <source>
        <dbReference type="ARBA" id="ARBA00022679"/>
    </source>
</evidence>
<feature type="compositionally biased region" description="Low complexity" evidence="11">
    <location>
        <begin position="2182"/>
        <end position="2192"/>
    </location>
</feature>
<feature type="compositionally biased region" description="Low complexity" evidence="11">
    <location>
        <begin position="889"/>
        <end position="905"/>
    </location>
</feature>
<feature type="compositionally biased region" description="Low complexity" evidence="11">
    <location>
        <begin position="300"/>
        <end position="327"/>
    </location>
</feature>
<feature type="compositionally biased region" description="Polar residues" evidence="11">
    <location>
        <begin position="3013"/>
        <end position="3026"/>
    </location>
</feature>
<feature type="region of interest" description="Disordered" evidence="11">
    <location>
        <begin position="594"/>
        <end position="614"/>
    </location>
</feature>
<feature type="region of interest" description="Disordered" evidence="11">
    <location>
        <begin position="189"/>
        <end position="256"/>
    </location>
</feature>
<dbReference type="GO" id="GO:0005737">
    <property type="term" value="C:cytoplasm"/>
    <property type="evidence" value="ECO:0007669"/>
    <property type="project" value="TreeGrafter"/>
</dbReference>
<feature type="compositionally biased region" description="Low complexity" evidence="11">
    <location>
        <begin position="342"/>
        <end position="377"/>
    </location>
</feature>
<feature type="compositionally biased region" description="Low complexity" evidence="11">
    <location>
        <begin position="236"/>
        <end position="250"/>
    </location>
</feature>
<feature type="compositionally biased region" description="Polar residues" evidence="11">
    <location>
        <begin position="2658"/>
        <end position="2673"/>
    </location>
</feature>
<keyword evidence="4" id="KW-0808">Transferase</keyword>
<keyword evidence="7" id="KW-0067">ATP-binding</keyword>
<dbReference type="SUPFAM" id="SSF52172">
    <property type="entry name" value="CheY-like"/>
    <property type="match status" value="1"/>
</dbReference>
<reference evidence="14 15" key="1">
    <citation type="submission" date="2016-07" db="EMBL/GenBank/DDBJ databases">
        <title>Pervasive Adenine N6-methylation of Active Genes in Fungi.</title>
        <authorList>
            <consortium name="DOE Joint Genome Institute"/>
            <person name="Mondo S.J."/>
            <person name="Dannebaum R.O."/>
            <person name="Kuo R.C."/>
            <person name="Labutti K."/>
            <person name="Haridas S."/>
            <person name="Kuo A."/>
            <person name="Salamov A."/>
            <person name="Ahrendt S.R."/>
            <person name="Lipzen A."/>
            <person name="Sullivan W."/>
            <person name="Andreopoulos W.B."/>
            <person name="Clum A."/>
            <person name="Lindquist E."/>
            <person name="Daum C."/>
            <person name="Ramamoorthy G.K."/>
            <person name="Gryganskyi A."/>
            <person name="Culley D."/>
            <person name="Magnuson J.K."/>
            <person name="James T.Y."/>
            <person name="O'Malley M.A."/>
            <person name="Stajich J.E."/>
            <person name="Spatafora J.W."/>
            <person name="Visel A."/>
            <person name="Grigoriev I.V."/>
        </authorList>
    </citation>
    <scope>NUCLEOTIDE SEQUENCE [LARGE SCALE GENOMIC DNA]</scope>
    <source>
        <strain evidence="14 15">NRRL 1336</strain>
    </source>
</reference>
<dbReference type="SMART" id="SM00220">
    <property type="entry name" value="S_TKc"/>
    <property type="match status" value="1"/>
</dbReference>
<feature type="compositionally biased region" description="Polar residues" evidence="11">
    <location>
        <begin position="1671"/>
        <end position="1682"/>
    </location>
</feature>